<dbReference type="EMBL" id="CAJPIZ010000655">
    <property type="protein sequence ID" value="CAG2101982.1"/>
    <property type="molecule type" value="Genomic_DNA"/>
</dbReference>
<dbReference type="EMBL" id="OC855230">
    <property type="protein sequence ID" value="CAD7621552.1"/>
    <property type="molecule type" value="Genomic_DNA"/>
</dbReference>
<dbReference type="SUPFAM" id="SSF49313">
    <property type="entry name" value="Cadherin-like"/>
    <property type="match status" value="1"/>
</dbReference>
<proteinExistence type="predicted"/>
<dbReference type="Gene3D" id="2.60.40.60">
    <property type="entry name" value="Cadherins"/>
    <property type="match status" value="1"/>
</dbReference>
<dbReference type="GO" id="GO:0005509">
    <property type="term" value="F:calcium ion binding"/>
    <property type="evidence" value="ECO:0007669"/>
    <property type="project" value="InterPro"/>
</dbReference>
<dbReference type="CDD" id="cd11304">
    <property type="entry name" value="Cadherin_repeat"/>
    <property type="match status" value="1"/>
</dbReference>
<dbReference type="Proteomes" id="UP000759131">
    <property type="component" value="Unassembled WGS sequence"/>
</dbReference>
<evidence type="ECO:0000313" key="1">
    <source>
        <dbReference type="EMBL" id="CAD7621552.1"/>
    </source>
</evidence>
<keyword evidence="2" id="KW-1185">Reference proteome</keyword>
<dbReference type="GO" id="GO:0016020">
    <property type="term" value="C:membrane"/>
    <property type="evidence" value="ECO:0007669"/>
    <property type="project" value="InterPro"/>
</dbReference>
<accession>A0A7R9PUP5</accession>
<evidence type="ECO:0000313" key="2">
    <source>
        <dbReference type="Proteomes" id="UP000759131"/>
    </source>
</evidence>
<dbReference type="InterPro" id="IPR015919">
    <property type="entry name" value="Cadherin-like_sf"/>
</dbReference>
<reference evidence="1" key="1">
    <citation type="submission" date="2020-11" db="EMBL/GenBank/DDBJ databases">
        <authorList>
            <person name="Tran Van P."/>
        </authorList>
    </citation>
    <scope>NUCLEOTIDE SEQUENCE</scope>
</reference>
<protein>
    <submittedName>
        <fullName evidence="1">Uncharacterized protein</fullName>
    </submittedName>
</protein>
<sequence length="119" mass="13742">MNNQSLEMRGTALLSLLEIIYNLRNELIFLAARFGRNVGLYFKPLQYEPRIYQKAGPGVHVVTLDAYFEPNIGGYTGIVYVLEAIYDHQYFAIDKYSGDLTTNWQIDREIGQSYNSTYQ</sequence>
<organism evidence="1">
    <name type="scientific">Medioppia subpectinata</name>
    <dbReference type="NCBI Taxonomy" id="1979941"/>
    <lineage>
        <taxon>Eukaryota</taxon>
        <taxon>Metazoa</taxon>
        <taxon>Ecdysozoa</taxon>
        <taxon>Arthropoda</taxon>
        <taxon>Chelicerata</taxon>
        <taxon>Arachnida</taxon>
        <taxon>Acari</taxon>
        <taxon>Acariformes</taxon>
        <taxon>Sarcoptiformes</taxon>
        <taxon>Oribatida</taxon>
        <taxon>Brachypylina</taxon>
        <taxon>Oppioidea</taxon>
        <taxon>Oppiidae</taxon>
        <taxon>Medioppia</taxon>
    </lineage>
</organism>
<dbReference type="AlphaFoldDB" id="A0A7R9PUP5"/>
<name>A0A7R9PUP5_9ACAR</name>
<gene>
    <name evidence="1" type="ORF">OSB1V03_LOCUS2023</name>
</gene>